<proteinExistence type="predicted"/>
<dbReference type="PROSITE" id="PS51257">
    <property type="entry name" value="PROKAR_LIPOPROTEIN"/>
    <property type="match status" value="1"/>
</dbReference>
<reference evidence="4 5" key="1">
    <citation type="submission" date="2024-10" db="EMBL/GenBank/DDBJ databases">
        <title>The Natural Products Discovery Center: Release of the First 8490 Sequenced Strains for Exploring Actinobacteria Biosynthetic Diversity.</title>
        <authorList>
            <person name="Kalkreuter E."/>
            <person name="Kautsar S.A."/>
            <person name="Yang D."/>
            <person name="Bader C.D."/>
            <person name="Teijaro C.N."/>
            <person name="Fluegel L."/>
            <person name="Davis C.M."/>
            <person name="Simpson J.R."/>
            <person name="Lauterbach L."/>
            <person name="Steele A.D."/>
            <person name="Gui C."/>
            <person name="Meng S."/>
            <person name="Li G."/>
            <person name="Viehrig K."/>
            <person name="Ye F."/>
            <person name="Su P."/>
            <person name="Kiefer A.F."/>
            <person name="Nichols A."/>
            <person name="Cepeda A.J."/>
            <person name="Yan W."/>
            <person name="Fan B."/>
            <person name="Jiang Y."/>
            <person name="Adhikari A."/>
            <person name="Zheng C.-J."/>
            <person name="Schuster L."/>
            <person name="Cowan T.M."/>
            <person name="Smanski M.J."/>
            <person name="Chevrette M.G."/>
            <person name="De Carvalho L.P.S."/>
            <person name="Shen B."/>
        </authorList>
    </citation>
    <scope>NUCLEOTIDE SEQUENCE [LARGE SCALE GENOMIC DNA]</scope>
    <source>
        <strain evidence="4 5">NPDC053399</strain>
    </source>
</reference>
<dbReference type="InterPro" id="IPR005490">
    <property type="entry name" value="LD_TPept_cat_dom"/>
</dbReference>
<sequence length="267" mass="27365">MHALYSRYIRTTAVCAVTAAALAGLAGCGAGGAMASPGGDVRTMAVTPAASPAADAVPAAGRAGRSAPAPLPQRLPGLGPKTLSMVPDEARQAVVVTGEGPSSSRSTVILYERTDAGWAAGTAWPAHNALKGWTDDHREGDLRSPIGVFTLTDAGGRLADPGTRLSYDHAPRGFGLSGTGFQGEPLAGSFDYVVSINYNHVPGTTPRDWTRPMGGSRGGGIWLHVDHGGPTQGCVSLAQDVMKQLLRTLDPARHPVVVMGDAAALGR</sequence>
<feature type="chain" id="PRO_5047464137" evidence="2">
    <location>
        <begin position="36"/>
        <end position="267"/>
    </location>
</feature>
<dbReference type="Proteomes" id="UP001614394">
    <property type="component" value="Unassembled WGS sequence"/>
</dbReference>
<evidence type="ECO:0000313" key="5">
    <source>
        <dbReference type="Proteomes" id="UP001614394"/>
    </source>
</evidence>
<organism evidence="4 5">
    <name type="scientific">Streptomyces fildesensis</name>
    <dbReference type="NCBI Taxonomy" id="375757"/>
    <lineage>
        <taxon>Bacteria</taxon>
        <taxon>Bacillati</taxon>
        <taxon>Actinomycetota</taxon>
        <taxon>Actinomycetes</taxon>
        <taxon>Kitasatosporales</taxon>
        <taxon>Streptomycetaceae</taxon>
        <taxon>Streptomyces</taxon>
    </lineage>
</organism>
<dbReference type="Pfam" id="PF03734">
    <property type="entry name" value="YkuD"/>
    <property type="match status" value="1"/>
</dbReference>
<accession>A0ABW8CE29</accession>
<feature type="region of interest" description="Disordered" evidence="1">
    <location>
        <begin position="56"/>
        <end position="79"/>
    </location>
</feature>
<keyword evidence="2" id="KW-0732">Signal</keyword>
<feature type="signal peptide" evidence="2">
    <location>
        <begin position="1"/>
        <end position="35"/>
    </location>
</feature>
<evidence type="ECO:0000256" key="1">
    <source>
        <dbReference type="SAM" id="MobiDB-lite"/>
    </source>
</evidence>
<feature type="compositionally biased region" description="Low complexity" evidence="1">
    <location>
        <begin position="56"/>
        <end position="68"/>
    </location>
</feature>
<dbReference type="PANTHER" id="PTHR38589">
    <property type="entry name" value="BLR0621 PROTEIN"/>
    <property type="match status" value="1"/>
</dbReference>
<feature type="domain" description="L,D-TPase catalytic" evidence="3">
    <location>
        <begin position="138"/>
        <end position="258"/>
    </location>
</feature>
<protein>
    <submittedName>
        <fullName evidence="4">L,D-transpeptidase family protein</fullName>
    </submittedName>
</protein>
<keyword evidence="5" id="KW-1185">Reference proteome</keyword>
<gene>
    <name evidence="4" type="ORF">ACIGXA_26495</name>
</gene>
<dbReference type="PANTHER" id="PTHR38589:SF1">
    <property type="entry name" value="BLR0621 PROTEIN"/>
    <property type="match status" value="1"/>
</dbReference>
<evidence type="ECO:0000313" key="4">
    <source>
        <dbReference type="EMBL" id="MFI9104072.1"/>
    </source>
</evidence>
<dbReference type="EMBL" id="JBITYG010000008">
    <property type="protein sequence ID" value="MFI9104072.1"/>
    <property type="molecule type" value="Genomic_DNA"/>
</dbReference>
<name>A0ABW8CE29_9ACTN</name>
<dbReference type="RefSeq" id="WP_399653910.1">
    <property type="nucleotide sequence ID" value="NZ_JBITYG010000008.1"/>
</dbReference>
<evidence type="ECO:0000259" key="3">
    <source>
        <dbReference type="Pfam" id="PF03734"/>
    </source>
</evidence>
<comment type="caution">
    <text evidence="4">The sequence shown here is derived from an EMBL/GenBank/DDBJ whole genome shotgun (WGS) entry which is preliminary data.</text>
</comment>
<evidence type="ECO:0000256" key="2">
    <source>
        <dbReference type="SAM" id="SignalP"/>
    </source>
</evidence>